<gene>
    <name evidence="1" type="primary">jg15411</name>
    <name evidence="1" type="ORF">PAEG_LOCUS22782</name>
</gene>
<accession>A0A8S4S5L2</accession>
<dbReference type="Proteomes" id="UP000838756">
    <property type="component" value="Unassembled WGS sequence"/>
</dbReference>
<dbReference type="OrthoDB" id="7378492at2759"/>
<evidence type="ECO:0000313" key="1">
    <source>
        <dbReference type="EMBL" id="CAH2255339.1"/>
    </source>
</evidence>
<evidence type="ECO:0000313" key="2">
    <source>
        <dbReference type="Proteomes" id="UP000838756"/>
    </source>
</evidence>
<dbReference type="EMBL" id="CAKXAJ010026090">
    <property type="protein sequence ID" value="CAH2255339.1"/>
    <property type="molecule type" value="Genomic_DNA"/>
</dbReference>
<comment type="caution">
    <text evidence="1">The sequence shown here is derived from an EMBL/GenBank/DDBJ whole genome shotgun (WGS) entry which is preliminary data.</text>
</comment>
<protein>
    <submittedName>
        <fullName evidence="1">Jg15411 protein</fullName>
    </submittedName>
</protein>
<reference evidence="1" key="1">
    <citation type="submission" date="2022-03" db="EMBL/GenBank/DDBJ databases">
        <authorList>
            <person name="Lindestad O."/>
        </authorList>
    </citation>
    <scope>NUCLEOTIDE SEQUENCE</scope>
</reference>
<name>A0A8S4S5L2_9NEOP</name>
<proteinExistence type="predicted"/>
<keyword evidence="2" id="KW-1185">Reference proteome</keyword>
<sequence>MTQRPFESSLVSKWECLNKKFNFTDILPDKDNYTDFIKGLLPVEWHASAEGAVEKCYEPRGLEKYVNTCPGQSLLHCVVDRMVQECPSTFWNQDDGCGSVTSLAGNNYMFSQSRYRNMSNMPSERRFLPNFFKSRCCDLPQMFNESLLRECGFSEKLRYIYRESTFSTHSFRNGPRMPDIKPKRTDGEVQGQVYNFHLLPESTTSVLSTSTNVEDQEEGNDELQYQDPLDCCEEIDDFVHPTWRCECDFKLKWDLRHRLTNFNYTEFKVSTNNAECEDLKPSSSCVLDKMGLLNQFGFIKHFEMKNRIRAYSNGKSSYLYAVFNSAFLNVPRYENECDSPRKLFNLLDAMLVVCNLTKRRSNRQCNKMFTEIRDSVSDITKESLDKILNSQNQNVEYTGFTSTQSVIQPENLYFPIPSSHRRLRQPNSRIENSLRYDFGVLGLLGTAPPVATIDLKPKNKTLVLLPVYQRTPKNDPLAINSLHNDGVMRG</sequence>
<organism evidence="1 2">
    <name type="scientific">Pararge aegeria aegeria</name>
    <dbReference type="NCBI Taxonomy" id="348720"/>
    <lineage>
        <taxon>Eukaryota</taxon>
        <taxon>Metazoa</taxon>
        <taxon>Ecdysozoa</taxon>
        <taxon>Arthropoda</taxon>
        <taxon>Hexapoda</taxon>
        <taxon>Insecta</taxon>
        <taxon>Pterygota</taxon>
        <taxon>Neoptera</taxon>
        <taxon>Endopterygota</taxon>
        <taxon>Lepidoptera</taxon>
        <taxon>Glossata</taxon>
        <taxon>Ditrysia</taxon>
        <taxon>Papilionoidea</taxon>
        <taxon>Nymphalidae</taxon>
        <taxon>Satyrinae</taxon>
        <taxon>Satyrini</taxon>
        <taxon>Parargina</taxon>
        <taxon>Pararge</taxon>
    </lineage>
</organism>
<dbReference type="AlphaFoldDB" id="A0A8S4S5L2"/>